<dbReference type="STRING" id="1044.EH31_05945"/>
<accession>A0A074MBP4</accession>
<dbReference type="InterPro" id="IPR000086">
    <property type="entry name" value="NUDIX_hydrolase_dom"/>
</dbReference>
<sequence length="166" mass="18633">MLHLIEKSAERVLPAPLHRALLQIAHRVRHRWRKWRKTPISGISVIVTNEAGEVMLLRHSYGPKAWGLPGGGMSPGEDPHDCARRELREEVGLEVAALKPLGVLNETLSGSPHTSYLFTVEVNTLPQPDGREIVEARFFPDDALPQLLTRNVPKRIAIWQAYKSDS</sequence>
<evidence type="ECO:0000313" key="5">
    <source>
        <dbReference type="EMBL" id="KEO92206.1"/>
    </source>
</evidence>
<comment type="cofactor">
    <cofactor evidence="1">
        <name>Mg(2+)</name>
        <dbReference type="ChEBI" id="CHEBI:18420"/>
    </cofactor>
</comment>
<name>A0A074MBP4_ERYLO</name>
<comment type="caution">
    <text evidence="5">The sequence shown here is derived from an EMBL/GenBank/DDBJ whole genome shotgun (WGS) entry which is preliminary data.</text>
</comment>
<dbReference type="Gene3D" id="3.90.79.10">
    <property type="entry name" value="Nucleoside Triphosphate Pyrophosphohydrolase"/>
    <property type="match status" value="1"/>
</dbReference>
<dbReference type="OrthoDB" id="8480561at2"/>
<dbReference type="AlphaFoldDB" id="A0A074MBP4"/>
<dbReference type="PRINTS" id="PR00502">
    <property type="entry name" value="NUDIXFAMILY"/>
</dbReference>
<proteinExistence type="inferred from homology"/>
<evidence type="ECO:0000256" key="1">
    <source>
        <dbReference type="ARBA" id="ARBA00001946"/>
    </source>
</evidence>
<dbReference type="InterPro" id="IPR020476">
    <property type="entry name" value="Nudix_hydrolase"/>
</dbReference>
<dbReference type="GO" id="GO:0016787">
    <property type="term" value="F:hydrolase activity"/>
    <property type="evidence" value="ECO:0007669"/>
    <property type="project" value="UniProtKB-KW"/>
</dbReference>
<dbReference type="SUPFAM" id="SSF55811">
    <property type="entry name" value="Nudix"/>
    <property type="match status" value="1"/>
</dbReference>
<keyword evidence="6" id="KW-1185">Reference proteome</keyword>
<evidence type="ECO:0000313" key="6">
    <source>
        <dbReference type="Proteomes" id="UP000027647"/>
    </source>
</evidence>
<dbReference type="PROSITE" id="PS51462">
    <property type="entry name" value="NUDIX"/>
    <property type="match status" value="1"/>
</dbReference>
<keyword evidence="2 3" id="KW-0378">Hydrolase</keyword>
<protein>
    <submittedName>
        <fullName evidence="5">DNA mismatch repair protein MutT</fullName>
    </submittedName>
</protein>
<dbReference type="Pfam" id="PF00293">
    <property type="entry name" value="NUDIX"/>
    <property type="match status" value="1"/>
</dbReference>
<dbReference type="PANTHER" id="PTHR43046:SF14">
    <property type="entry name" value="MUTT_NUDIX FAMILY PROTEIN"/>
    <property type="match status" value="1"/>
</dbReference>
<dbReference type="EMBL" id="JMIW01000001">
    <property type="protein sequence ID" value="KEO92206.1"/>
    <property type="molecule type" value="Genomic_DNA"/>
</dbReference>
<gene>
    <name evidence="5" type="ORF">EH31_05945</name>
</gene>
<feature type="domain" description="Nudix hydrolase" evidence="4">
    <location>
        <begin position="38"/>
        <end position="162"/>
    </location>
</feature>
<dbReference type="eggNOG" id="COG1051">
    <property type="taxonomic scope" value="Bacteria"/>
</dbReference>
<dbReference type="InterPro" id="IPR020084">
    <property type="entry name" value="NUDIX_hydrolase_CS"/>
</dbReference>
<dbReference type="Proteomes" id="UP000027647">
    <property type="component" value="Unassembled WGS sequence"/>
</dbReference>
<evidence type="ECO:0000256" key="2">
    <source>
        <dbReference type="ARBA" id="ARBA00022801"/>
    </source>
</evidence>
<comment type="similarity">
    <text evidence="3">Belongs to the Nudix hydrolase family.</text>
</comment>
<dbReference type="RefSeq" id="WP_034958604.1">
    <property type="nucleotide sequence ID" value="NZ_JMIW01000001.1"/>
</dbReference>
<dbReference type="PANTHER" id="PTHR43046">
    <property type="entry name" value="GDP-MANNOSE MANNOSYL HYDROLASE"/>
    <property type="match status" value="1"/>
</dbReference>
<evidence type="ECO:0000259" key="4">
    <source>
        <dbReference type="PROSITE" id="PS51462"/>
    </source>
</evidence>
<evidence type="ECO:0000256" key="3">
    <source>
        <dbReference type="RuleBase" id="RU003476"/>
    </source>
</evidence>
<dbReference type="PROSITE" id="PS00893">
    <property type="entry name" value="NUDIX_BOX"/>
    <property type="match status" value="1"/>
</dbReference>
<organism evidence="5 6">
    <name type="scientific">Erythrobacter longus</name>
    <dbReference type="NCBI Taxonomy" id="1044"/>
    <lineage>
        <taxon>Bacteria</taxon>
        <taxon>Pseudomonadati</taxon>
        <taxon>Pseudomonadota</taxon>
        <taxon>Alphaproteobacteria</taxon>
        <taxon>Sphingomonadales</taxon>
        <taxon>Erythrobacteraceae</taxon>
        <taxon>Erythrobacter/Porphyrobacter group</taxon>
        <taxon>Erythrobacter</taxon>
    </lineage>
</organism>
<reference evidence="5 6" key="1">
    <citation type="submission" date="2014-04" db="EMBL/GenBank/DDBJ databases">
        <title>A comprehensive comparison of genomes of Erythrobacter spp. strains.</title>
        <authorList>
            <person name="Zheng Q."/>
        </authorList>
    </citation>
    <scope>NUCLEOTIDE SEQUENCE [LARGE SCALE GENOMIC DNA]</scope>
    <source>
        <strain evidence="5 6">DSM 6997</strain>
    </source>
</reference>
<dbReference type="InterPro" id="IPR015797">
    <property type="entry name" value="NUDIX_hydrolase-like_dom_sf"/>
</dbReference>